<dbReference type="InterPro" id="IPR022496">
    <property type="entry name" value="T6A_TsaB"/>
</dbReference>
<dbReference type="Gene3D" id="3.30.420.40">
    <property type="match status" value="2"/>
</dbReference>
<reference evidence="2" key="1">
    <citation type="submission" date="2015-06" db="EMBL/GenBank/DDBJ databases">
        <authorList>
            <person name="Liu B."/>
            <person name="Wang J."/>
            <person name="Zhu Y."/>
            <person name="Liu G."/>
            <person name="Chen Q."/>
            <person name="Zheng C."/>
            <person name="Che J."/>
            <person name="Ge C."/>
            <person name="Shi H."/>
            <person name="Pan Z."/>
            <person name="Liu X."/>
        </authorList>
    </citation>
    <scope>NUCLEOTIDE SEQUENCE [LARGE SCALE GENOMIC DNA]</scope>
    <source>
        <strain evidence="2">DSM 16346</strain>
    </source>
</reference>
<evidence type="ECO:0000313" key="2">
    <source>
        <dbReference type="EMBL" id="KMM36293.1"/>
    </source>
</evidence>
<dbReference type="EMBL" id="LELK01000008">
    <property type="protein sequence ID" value="KMM36293.1"/>
    <property type="molecule type" value="Genomic_DNA"/>
</dbReference>
<evidence type="ECO:0000313" key="3">
    <source>
        <dbReference type="Proteomes" id="UP000035996"/>
    </source>
</evidence>
<dbReference type="PATRIC" id="fig|157733.3.peg.97"/>
<dbReference type="GO" id="GO:0005829">
    <property type="term" value="C:cytosol"/>
    <property type="evidence" value="ECO:0007669"/>
    <property type="project" value="TreeGrafter"/>
</dbReference>
<dbReference type="RefSeq" id="WP_048313063.1">
    <property type="nucleotide sequence ID" value="NZ_CP119526.1"/>
</dbReference>
<comment type="caution">
    <text evidence="2">The sequence shown here is derived from an EMBL/GenBank/DDBJ whole genome shotgun (WGS) entry which is preliminary data.</text>
</comment>
<evidence type="ECO:0000259" key="1">
    <source>
        <dbReference type="Pfam" id="PF00814"/>
    </source>
</evidence>
<keyword evidence="3" id="KW-1185">Reference proteome</keyword>
<dbReference type="InterPro" id="IPR043129">
    <property type="entry name" value="ATPase_NBD"/>
</dbReference>
<dbReference type="GO" id="GO:0002949">
    <property type="term" value="P:tRNA threonylcarbamoyladenosine modification"/>
    <property type="evidence" value="ECO:0007669"/>
    <property type="project" value="InterPro"/>
</dbReference>
<protein>
    <recommendedName>
        <fullName evidence="1">Gcp-like domain-containing protein</fullName>
    </recommendedName>
</protein>
<dbReference type="STRING" id="157733.AB986_18265"/>
<dbReference type="OrthoDB" id="9784166at2"/>
<dbReference type="SUPFAM" id="SSF53067">
    <property type="entry name" value="Actin-like ATPase domain"/>
    <property type="match status" value="2"/>
</dbReference>
<dbReference type="InterPro" id="IPR000905">
    <property type="entry name" value="Gcp-like_dom"/>
</dbReference>
<name>A0A0J6CSV6_9BACL</name>
<dbReference type="PANTHER" id="PTHR11735:SF11">
    <property type="entry name" value="TRNA THREONYLCARBAMOYLADENOSINE BIOSYNTHESIS PROTEIN TSAB"/>
    <property type="match status" value="1"/>
</dbReference>
<dbReference type="NCBIfam" id="TIGR03725">
    <property type="entry name" value="T6A_YeaZ"/>
    <property type="match status" value="1"/>
</dbReference>
<dbReference type="AlphaFoldDB" id="A0A0J6CSV6"/>
<accession>A0A0J6CSV6</accession>
<dbReference type="Pfam" id="PF00814">
    <property type="entry name" value="TsaD"/>
    <property type="match status" value="1"/>
</dbReference>
<organism evidence="2 3">
    <name type="scientific">Guptibacillus hwajinpoensis</name>
    <dbReference type="NCBI Taxonomy" id="208199"/>
    <lineage>
        <taxon>Bacteria</taxon>
        <taxon>Bacillati</taxon>
        <taxon>Bacillota</taxon>
        <taxon>Bacilli</taxon>
        <taxon>Bacillales</taxon>
        <taxon>Guptibacillaceae</taxon>
        <taxon>Guptibacillus</taxon>
    </lineage>
</organism>
<proteinExistence type="predicted"/>
<dbReference type="PANTHER" id="PTHR11735">
    <property type="entry name" value="TRNA N6-ADENOSINE THREONYLCARBAMOYLTRANSFERASE"/>
    <property type="match status" value="1"/>
</dbReference>
<gene>
    <name evidence="2" type="ORF">AB986_18265</name>
</gene>
<feature type="domain" description="Gcp-like" evidence="1">
    <location>
        <begin position="23"/>
        <end position="225"/>
    </location>
</feature>
<sequence>MKVLAIDSSNYCMGVAIMDGDTIIGEIITNLKKNHSVRLMPAIDQLLEEVGLKPNELERIVVAEGPGSYTGLRIGVSIAKTLAWTLGIPLVGVSSLEVLAQSGRYYTGVIVPFFDARRGQVYTSLFKSEGTFVQRRTEDQIVLLEDWLNENKDKYESFLFISNDLAIHKETIESILGNKALFAPVSSTNARPSELARIGSSKEPVEDVHHFTPNYVRLAEAEAKWLASQKK</sequence>
<dbReference type="CDD" id="cd24032">
    <property type="entry name" value="ASKHA_NBD_TsaB"/>
    <property type="match status" value="1"/>
</dbReference>
<dbReference type="Proteomes" id="UP000035996">
    <property type="component" value="Unassembled WGS sequence"/>
</dbReference>